<comment type="caution">
    <text evidence="5">The sequence shown here is derived from an EMBL/GenBank/DDBJ whole genome shotgun (WGS) entry which is preliminary data.</text>
</comment>
<name>A0AAJ2PPA7_9ACTN</name>
<dbReference type="InterPro" id="IPR005320">
    <property type="entry name" value="Peptidase_S51"/>
</dbReference>
<evidence type="ECO:0000256" key="3">
    <source>
        <dbReference type="ARBA" id="ARBA00022801"/>
    </source>
</evidence>
<evidence type="ECO:0000256" key="4">
    <source>
        <dbReference type="ARBA" id="ARBA00022825"/>
    </source>
</evidence>
<keyword evidence="3" id="KW-0378">Hydrolase</keyword>
<accession>A0AAJ2PPA7</accession>
<organism evidence="5 6">
    <name type="scientific">Streptomyces europaeiscabiei</name>
    <dbReference type="NCBI Taxonomy" id="146819"/>
    <lineage>
        <taxon>Bacteria</taxon>
        <taxon>Bacillati</taxon>
        <taxon>Actinomycetota</taxon>
        <taxon>Actinomycetes</taxon>
        <taxon>Kitasatosporales</taxon>
        <taxon>Streptomycetaceae</taxon>
        <taxon>Streptomyces</taxon>
    </lineage>
</organism>
<keyword evidence="5" id="KW-0315">Glutamine amidotransferase</keyword>
<dbReference type="RefSeq" id="WP_319691797.1">
    <property type="nucleotide sequence ID" value="NZ_JARAWN010000067.1"/>
</dbReference>
<dbReference type="EMBL" id="JARAWN010000067">
    <property type="protein sequence ID" value="MDX3130898.1"/>
    <property type="molecule type" value="Genomic_DNA"/>
</dbReference>
<dbReference type="Pfam" id="PF03575">
    <property type="entry name" value="Peptidase_S51"/>
    <property type="match status" value="1"/>
</dbReference>
<dbReference type="Gene3D" id="3.40.50.880">
    <property type="match status" value="1"/>
</dbReference>
<dbReference type="PANTHER" id="PTHR20842">
    <property type="entry name" value="PROTEASE S51 ALPHA-ASPARTYL DIPEPTIDASE"/>
    <property type="match status" value="1"/>
</dbReference>
<protein>
    <submittedName>
        <fullName evidence="5">Type 1 glutamine amidotransferase-like domain-containing protein</fullName>
    </submittedName>
</protein>
<dbReference type="PANTHER" id="PTHR20842:SF0">
    <property type="entry name" value="ALPHA-ASPARTYL DIPEPTIDASE"/>
    <property type="match status" value="1"/>
</dbReference>
<keyword evidence="2" id="KW-0645">Protease</keyword>
<keyword evidence="4" id="KW-0720">Serine protease</keyword>
<proteinExistence type="inferred from homology"/>
<dbReference type="GO" id="GO:0008236">
    <property type="term" value="F:serine-type peptidase activity"/>
    <property type="evidence" value="ECO:0007669"/>
    <property type="project" value="UniProtKB-KW"/>
</dbReference>
<dbReference type="GO" id="GO:0006508">
    <property type="term" value="P:proteolysis"/>
    <property type="evidence" value="ECO:0007669"/>
    <property type="project" value="UniProtKB-KW"/>
</dbReference>
<evidence type="ECO:0000256" key="2">
    <source>
        <dbReference type="ARBA" id="ARBA00022670"/>
    </source>
</evidence>
<gene>
    <name evidence="5" type="ORF">PV367_14110</name>
</gene>
<dbReference type="SUPFAM" id="SSF52317">
    <property type="entry name" value="Class I glutamine amidotransferase-like"/>
    <property type="match status" value="1"/>
</dbReference>
<dbReference type="Proteomes" id="UP001273589">
    <property type="component" value="Unassembled WGS sequence"/>
</dbReference>
<evidence type="ECO:0000256" key="1">
    <source>
        <dbReference type="ARBA" id="ARBA00006534"/>
    </source>
</evidence>
<evidence type="ECO:0000313" key="5">
    <source>
        <dbReference type="EMBL" id="MDX3130898.1"/>
    </source>
</evidence>
<reference evidence="5" key="1">
    <citation type="journal article" date="2023" name="Microb. Genom.">
        <title>Mesoterricola silvestris gen. nov., sp. nov., Mesoterricola sediminis sp. nov., Geothrix oryzae sp. nov., Geothrix edaphica sp. nov., Geothrix rubra sp. nov., and Geothrix limicola sp. nov., six novel members of Acidobacteriota isolated from soils.</title>
        <authorList>
            <person name="Weisberg A.J."/>
            <person name="Pearce E."/>
            <person name="Kramer C.G."/>
            <person name="Chang J.H."/>
            <person name="Clarke C.R."/>
        </authorList>
    </citation>
    <scope>NUCLEOTIDE SEQUENCE</scope>
    <source>
        <strain evidence="5">ND06-05F</strain>
    </source>
</reference>
<evidence type="ECO:0000313" key="6">
    <source>
        <dbReference type="Proteomes" id="UP001273589"/>
    </source>
</evidence>
<dbReference type="InterPro" id="IPR029062">
    <property type="entry name" value="Class_I_gatase-like"/>
</dbReference>
<sequence length="230" mass="24359">MKLLLTDSGVRNTSILAALVDLLGKPIADASALCIPTAGYGGPYGDPGGPWRFVSGRSPSPMTELGWKSVGVLELTALASIDKGRWISWVREADALLVNGGDAMYLSHWMRESGLAELFPSLRDTVYVGLSAGSMVLTPRIGQDFVGWKPPTGDDSTLGVVDFSIFPHLDSPDCPENTIGAAERWAAAIKGPAYAIDAQTAIKVTNGSVEVVSEGHWKLLNSHSSYRSGG</sequence>
<dbReference type="AlphaFoldDB" id="A0AAJ2PPA7"/>
<comment type="similarity">
    <text evidence="1">Belongs to the peptidase S51 family.</text>
</comment>